<evidence type="ECO:0000259" key="4">
    <source>
        <dbReference type="PROSITE" id="PS50110"/>
    </source>
</evidence>
<evidence type="ECO:0000256" key="3">
    <source>
        <dbReference type="PROSITE-ProRule" id="PRU00169"/>
    </source>
</evidence>
<evidence type="ECO:0000256" key="1">
    <source>
        <dbReference type="ARBA" id="ARBA00018672"/>
    </source>
</evidence>
<dbReference type="EMBL" id="LLKB01000001">
    <property type="protein sequence ID" value="KQC86289.1"/>
    <property type="molecule type" value="Genomic_DNA"/>
</dbReference>
<reference evidence="5 6" key="1">
    <citation type="submission" date="2015-10" db="EMBL/GenBank/DDBJ databases">
        <title>Butyribacter intestini gen. nov., sp. nov., a butyric acid-producing bacterium of the family Lachnospiraceae isolated from the human faeces.</title>
        <authorList>
            <person name="Zou Y."/>
            <person name="Xue W."/>
            <person name="Luo G."/>
            <person name="Lv M."/>
        </authorList>
    </citation>
    <scope>NUCLEOTIDE SEQUENCE [LARGE SCALE GENOMIC DNA]</scope>
    <source>
        <strain evidence="5 6">TF01-11</strain>
    </source>
</reference>
<evidence type="ECO:0000313" key="5">
    <source>
        <dbReference type="EMBL" id="KQC86289.1"/>
    </source>
</evidence>
<sequence>MRKEKNSGTHYNMNVLILEDKKNNRDALCKIISSCTGVTSIYTFSGCGEALQCAMDSHIDLFLLDIILEPDKGNDNSGILFAENIRKYNEYKLTPIIFITVLAGLERDLLKRIHCYDYIEKPIGDGKLVKKHIEEVLDAISTGKKTDSREYIPLHYDGIGYMIFLDEVIFFENKSGALYIHMVDDEIRVPNYSAKKFNGKIRRSRFLTPIYGTYVNTDYIANVDFRNREVYMKNDSVVPIGGRKFKKFKEEYLEDRR</sequence>
<dbReference type="AlphaFoldDB" id="A0AAW3JVX3"/>
<dbReference type="SMART" id="SM00850">
    <property type="entry name" value="LytTR"/>
    <property type="match status" value="1"/>
</dbReference>
<organism evidence="5 6">
    <name type="scientific">Butyribacter intestini</name>
    <dbReference type="NCBI Taxonomy" id="1703332"/>
    <lineage>
        <taxon>Bacteria</taxon>
        <taxon>Bacillati</taxon>
        <taxon>Bacillota</taxon>
        <taxon>Clostridia</taxon>
        <taxon>Lachnospirales</taxon>
        <taxon>Lachnospiraceae</taxon>
        <taxon>Butyribacter</taxon>
    </lineage>
</organism>
<dbReference type="SMART" id="SM00448">
    <property type="entry name" value="REC"/>
    <property type="match status" value="1"/>
</dbReference>
<dbReference type="Gene3D" id="2.40.50.1020">
    <property type="entry name" value="LytTr DNA-binding domain"/>
    <property type="match status" value="1"/>
</dbReference>
<dbReference type="InterPro" id="IPR001789">
    <property type="entry name" value="Sig_transdc_resp-reg_receiver"/>
</dbReference>
<evidence type="ECO:0000256" key="2">
    <source>
        <dbReference type="ARBA" id="ARBA00024867"/>
    </source>
</evidence>
<comment type="caution">
    <text evidence="5">The sequence shown here is derived from an EMBL/GenBank/DDBJ whole genome shotgun (WGS) entry which is preliminary data.</text>
</comment>
<dbReference type="GO" id="GO:0000160">
    <property type="term" value="P:phosphorelay signal transduction system"/>
    <property type="evidence" value="ECO:0007669"/>
    <property type="project" value="InterPro"/>
</dbReference>
<feature type="modified residue" description="4-aspartylphosphate" evidence="3">
    <location>
        <position position="65"/>
    </location>
</feature>
<accession>A0AAW3JVX3</accession>
<dbReference type="Proteomes" id="UP000050833">
    <property type="component" value="Unassembled WGS sequence"/>
</dbReference>
<dbReference type="Gene3D" id="3.40.50.2300">
    <property type="match status" value="1"/>
</dbReference>
<dbReference type="Pfam" id="PF04397">
    <property type="entry name" value="LytTR"/>
    <property type="match status" value="1"/>
</dbReference>
<name>A0AAW3JVX3_9FIRM</name>
<dbReference type="GO" id="GO:0003677">
    <property type="term" value="F:DNA binding"/>
    <property type="evidence" value="ECO:0007669"/>
    <property type="project" value="InterPro"/>
</dbReference>
<evidence type="ECO:0000313" key="6">
    <source>
        <dbReference type="Proteomes" id="UP000050833"/>
    </source>
</evidence>
<dbReference type="Pfam" id="PF00072">
    <property type="entry name" value="Response_reg"/>
    <property type="match status" value="1"/>
</dbReference>
<dbReference type="CDD" id="cd00156">
    <property type="entry name" value="REC"/>
    <property type="match status" value="1"/>
</dbReference>
<keyword evidence="6" id="KW-1185">Reference proteome</keyword>
<gene>
    <name evidence="5" type="ORF">APZ18_03625</name>
</gene>
<keyword evidence="3" id="KW-0597">Phosphoprotein</keyword>
<dbReference type="InterPro" id="IPR007492">
    <property type="entry name" value="LytTR_DNA-bd_dom"/>
</dbReference>
<dbReference type="RefSeq" id="WP_055941684.1">
    <property type="nucleotide sequence ID" value="NZ_LLKB01000001.1"/>
</dbReference>
<feature type="domain" description="Response regulatory" evidence="4">
    <location>
        <begin position="14"/>
        <end position="136"/>
    </location>
</feature>
<dbReference type="PROSITE" id="PS50110">
    <property type="entry name" value="RESPONSE_REGULATORY"/>
    <property type="match status" value="1"/>
</dbReference>
<dbReference type="SUPFAM" id="SSF52172">
    <property type="entry name" value="CheY-like"/>
    <property type="match status" value="1"/>
</dbReference>
<comment type="function">
    <text evidence="2">May play the central regulatory role in sporulation. It may be an element of the effector pathway responsible for the activation of sporulation genes in response to nutritional stress. Spo0A may act in concert with spo0H (a sigma factor) to control the expression of some genes that are critical to the sporulation process.</text>
</comment>
<protein>
    <recommendedName>
        <fullName evidence="1">Stage 0 sporulation protein A homolog</fullName>
    </recommendedName>
</protein>
<dbReference type="InterPro" id="IPR011006">
    <property type="entry name" value="CheY-like_superfamily"/>
</dbReference>
<proteinExistence type="predicted"/>